<accession>A0A8J2QN35</accession>
<evidence type="ECO:0000313" key="1">
    <source>
        <dbReference type="EMBL" id="CAG9565068.1"/>
    </source>
</evidence>
<reference evidence="1" key="1">
    <citation type="submission" date="2021-09" db="EMBL/GenBank/DDBJ databases">
        <authorList>
            <person name="Martin H S."/>
        </authorList>
    </citation>
    <scope>NUCLEOTIDE SEQUENCE</scope>
</reference>
<dbReference type="AlphaFoldDB" id="A0A8J2QN35"/>
<evidence type="ECO:0000313" key="2">
    <source>
        <dbReference type="Proteomes" id="UP000789524"/>
    </source>
</evidence>
<gene>
    <name evidence="1" type="ORF">DCHRY22_LOCUS5975</name>
</gene>
<protein>
    <submittedName>
        <fullName evidence="1">(African queen) hypothetical protein</fullName>
    </submittedName>
</protein>
<dbReference type="EMBL" id="CAKASE010000052">
    <property type="protein sequence ID" value="CAG9565068.1"/>
    <property type="molecule type" value="Genomic_DNA"/>
</dbReference>
<keyword evidence="2" id="KW-1185">Reference proteome</keyword>
<sequence>MKELYEEQQKKIDGYFQRFVFPVLRSHTSAGLGRLLFQDVKDRSSYPFLWMGLSSSCPLMRALRCLPRASQVLFAVGDRTRPTKNDKLLLKDFIATLRQSLSTAINTKATEGSIKGYQESLKLPSYRGSVSR</sequence>
<comment type="caution">
    <text evidence="1">The sequence shown here is derived from an EMBL/GenBank/DDBJ whole genome shotgun (WGS) entry which is preliminary data.</text>
</comment>
<name>A0A8J2QN35_9NEOP</name>
<proteinExistence type="predicted"/>
<dbReference type="Proteomes" id="UP000789524">
    <property type="component" value="Unassembled WGS sequence"/>
</dbReference>
<organism evidence="1 2">
    <name type="scientific">Danaus chrysippus</name>
    <name type="common">African queen</name>
    <dbReference type="NCBI Taxonomy" id="151541"/>
    <lineage>
        <taxon>Eukaryota</taxon>
        <taxon>Metazoa</taxon>
        <taxon>Ecdysozoa</taxon>
        <taxon>Arthropoda</taxon>
        <taxon>Hexapoda</taxon>
        <taxon>Insecta</taxon>
        <taxon>Pterygota</taxon>
        <taxon>Neoptera</taxon>
        <taxon>Endopterygota</taxon>
        <taxon>Lepidoptera</taxon>
        <taxon>Glossata</taxon>
        <taxon>Ditrysia</taxon>
        <taxon>Papilionoidea</taxon>
        <taxon>Nymphalidae</taxon>
        <taxon>Danainae</taxon>
        <taxon>Danaini</taxon>
        <taxon>Danaina</taxon>
        <taxon>Danaus</taxon>
        <taxon>Anosia</taxon>
    </lineage>
</organism>